<evidence type="ECO:0000313" key="2">
    <source>
        <dbReference type="EMBL" id="PRX19396.1"/>
    </source>
</evidence>
<gene>
    <name evidence="2" type="ORF">CLV67_110148</name>
</gene>
<protein>
    <submittedName>
        <fullName evidence="2">Uncharacterized protein (TIGR02246 family)</fullName>
    </submittedName>
</protein>
<dbReference type="InterPro" id="IPR027843">
    <property type="entry name" value="DUF4440"/>
</dbReference>
<organism evidence="2 3">
    <name type="scientific">Actinoplanes italicus</name>
    <dbReference type="NCBI Taxonomy" id="113567"/>
    <lineage>
        <taxon>Bacteria</taxon>
        <taxon>Bacillati</taxon>
        <taxon>Actinomycetota</taxon>
        <taxon>Actinomycetes</taxon>
        <taxon>Micromonosporales</taxon>
        <taxon>Micromonosporaceae</taxon>
        <taxon>Actinoplanes</taxon>
    </lineage>
</organism>
<accession>A0A2T0K9C9</accession>
<proteinExistence type="predicted"/>
<dbReference type="EMBL" id="PVMZ01000010">
    <property type="protein sequence ID" value="PRX19396.1"/>
    <property type="molecule type" value="Genomic_DNA"/>
</dbReference>
<sequence>MTSTPTSTGPDKADQAAIAAVPARMVAAWREHDSKAFAGLFAENGTMILPGVFRQGRTAIEEFMAHAYQGPYKGTTVTGQPIEIKPLADGAVAVLTEGGVIAAGADGLDPADAIRASWILVKRDGEWVLAVYQNCPRDPA</sequence>
<dbReference type="SUPFAM" id="SSF54427">
    <property type="entry name" value="NTF2-like"/>
    <property type="match status" value="1"/>
</dbReference>
<reference evidence="2 3" key="1">
    <citation type="submission" date="2018-03" db="EMBL/GenBank/DDBJ databases">
        <title>Genomic Encyclopedia of Archaeal and Bacterial Type Strains, Phase II (KMG-II): from individual species to whole genera.</title>
        <authorList>
            <person name="Goeker M."/>
        </authorList>
    </citation>
    <scope>NUCLEOTIDE SEQUENCE [LARGE SCALE GENOMIC DNA]</scope>
    <source>
        <strain evidence="2 3">DSM 43146</strain>
    </source>
</reference>
<dbReference type="InterPro" id="IPR032710">
    <property type="entry name" value="NTF2-like_dom_sf"/>
</dbReference>
<dbReference type="Pfam" id="PF14534">
    <property type="entry name" value="DUF4440"/>
    <property type="match status" value="1"/>
</dbReference>
<feature type="domain" description="DUF4440" evidence="1">
    <location>
        <begin position="18"/>
        <end position="129"/>
    </location>
</feature>
<dbReference type="RefSeq" id="WP_106322307.1">
    <property type="nucleotide sequence ID" value="NZ_BOMO01000051.1"/>
</dbReference>
<dbReference type="NCBIfam" id="TIGR02246">
    <property type="entry name" value="SgcJ/EcaC family oxidoreductase"/>
    <property type="match status" value="1"/>
</dbReference>
<dbReference type="AlphaFoldDB" id="A0A2T0K9C9"/>
<dbReference type="Gene3D" id="3.10.450.50">
    <property type="match status" value="1"/>
</dbReference>
<evidence type="ECO:0000259" key="1">
    <source>
        <dbReference type="Pfam" id="PF14534"/>
    </source>
</evidence>
<dbReference type="Proteomes" id="UP000239415">
    <property type="component" value="Unassembled WGS sequence"/>
</dbReference>
<name>A0A2T0K9C9_9ACTN</name>
<evidence type="ECO:0000313" key="3">
    <source>
        <dbReference type="Proteomes" id="UP000239415"/>
    </source>
</evidence>
<dbReference type="OrthoDB" id="582586at2"/>
<dbReference type="InterPro" id="IPR011944">
    <property type="entry name" value="Steroid_delta5-4_isomerase"/>
</dbReference>
<comment type="caution">
    <text evidence="2">The sequence shown here is derived from an EMBL/GenBank/DDBJ whole genome shotgun (WGS) entry which is preliminary data.</text>
</comment>
<keyword evidence="3" id="KW-1185">Reference proteome</keyword>